<feature type="chain" id="PRO_5047148430" description="Exo-alpha-sialidase" evidence="1">
    <location>
        <begin position="32"/>
        <end position="724"/>
    </location>
</feature>
<keyword evidence="1" id="KW-0732">Signal</keyword>
<dbReference type="Proteomes" id="UP001597483">
    <property type="component" value="Unassembled WGS sequence"/>
</dbReference>
<gene>
    <name evidence="2" type="ORF">ACFSVL_41395</name>
</gene>
<evidence type="ECO:0000313" key="3">
    <source>
        <dbReference type="Proteomes" id="UP001597483"/>
    </source>
</evidence>
<dbReference type="EMBL" id="JBHUKS010000035">
    <property type="protein sequence ID" value="MFD2473917.1"/>
    <property type="molecule type" value="Genomic_DNA"/>
</dbReference>
<name>A0ABW5HLC1_9PSEU</name>
<comment type="caution">
    <text evidence="2">The sequence shown here is derived from an EMBL/GenBank/DDBJ whole genome shotgun (WGS) entry which is preliminary data.</text>
</comment>
<feature type="signal peptide" evidence="1">
    <location>
        <begin position="1"/>
        <end position="31"/>
    </location>
</feature>
<keyword evidence="3" id="KW-1185">Reference proteome</keyword>
<sequence length="724" mass="76738">MRGRISGRRCAVASAVLALGGSAVLAPPANAAPAPFAESARQAREVTLMTGDRLTVFPDPAGRTNYVFSSPPRTAFQSYQADGGDRYVIPGEAVPFLGQLDKSLFDVTALARAQSGKTPLDLTFPAGATPSALPGIRLASTSGNTATGYLDSPAEFTADLHRRIAADTAAGRPAGSSALPAAIRLAGTPREQQPRYPMKILELRLADLQGRAVNGIVSLINTDSAAKLLRQVEVDGVARVAVPEGHYAASATFSDFDSTGNTIAARTSWVEGFVVGDSPGVQTLTVEEKYATAEVKVAAPKSATQDLLTTSFYREDATGRGFAVGISGSTVKQYVRPVPKPAQGLLHYVVQWGGKAPKPEDRYRVDLSFASEGVAEDQSFSTKDSELATVRDRMYADPADTVPVAIDSGPVDPVIERHGLGASGFFIPAPGVLTDYLGTTHTKDWVQYEMKGSSYTLMTADPRTYRPGSTTTVDWSRGPLTAGLGQWQRARLCEVCHSGGMVSVAIPELRDSEPDHSALPLFYPPRIHFSLYRDDQRVFDQDDAYGASLEMPKTPATLRGVLDVDRTAVPGVSQAGKLRTELTLRYDPAKGPALPSPHNCVTNDPAQPCRVLGALTVDYQLDSDLSTTSSSPVQVLGLHVGHAAYGGAGWQSPITSATVSVSVDNGVTWQPARVFGLFGEYVAIWRNPPAGTSPSLKVTAQDSAGNAITQTISNAYTVGKDGKR</sequence>
<evidence type="ECO:0000256" key="1">
    <source>
        <dbReference type="SAM" id="SignalP"/>
    </source>
</evidence>
<organism evidence="2 3">
    <name type="scientific">Amycolatopsis silviterrae</name>
    <dbReference type="NCBI Taxonomy" id="1656914"/>
    <lineage>
        <taxon>Bacteria</taxon>
        <taxon>Bacillati</taxon>
        <taxon>Actinomycetota</taxon>
        <taxon>Actinomycetes</taxon>
        <taxon>Pseudonocardiales</taxon>
        <taxon>Pseudonocardiaceae</taxon>
        <taxon>Amycolatopsis</taxon>
    </lineage>
</organism>
<proteinExistence type="predicted"/>
<protein>
    <recommendedName>
        <fullName evidence="4">Exo-alpha-sialidase</fullName>
    </recommendedName>
</protein>
<evidence type="ECO:0000313" key="2">
    <source>
        <dbReference type="EMBL" id="MFD2473917.1"/>
    </source>
</evidence>
<dbReference type="RefSeq" id="WP_378312771.1">
    <property type="nucleotide sequence ID" value="NZ_JBHUKS010000035.1"/>
</dbReference>
<evidence type="ECO:0008006" key="4">
    <source>
        <dbReference type="Google" id="ProtNLM"/>
    </source>
</evidence>
<accession>A0ABW5HLC1</accession>
<reference evidence="3" key="1">
    <citation type="journal article" date="2019" name="Int. J. Syst. Evol. Microbiol.">
        <title>The Global Catalogue of Microorganisms (GCM) 10K type strain sequencing project: providing services to taxonomists for standard genome sequencing and annotation.</title>
        <authorList>
            <consortium name="The Broad Institute Genomics Platform"/>
            <consortium name="The Broad Institute Genome Sequencing Center for Infectious Disease"/>
            <person name="Wu L."/>
            <person name="Ma J."/>
        </authorList>
    </citation>
    <scope>NUCLEOTIDE SEQUENCE [LARGE SCALE GENOMIC DNA]</scope>
    <source>
        <strain evidence="3">CGMCC 4.7641</strain>
    </source>
</reference>